<feature type="compositionally biased region" description="Low complexity" evidence="1">
    <location>
        <begin position="1"/>
        <end position="12"/>
    </location>
</feature>
<feature type="region of interest" description="Disordered" evidence="1">
    <location>
        <begin position="1"/>
        <end position="22"/>
    </location>
</feature>
<accession>A0AAD3T8L7</accession>
<reference evidence="2" key="1">
    <citation type="submission" date="2023-05" db="EMBL/GenBank/DDBJ databases">
        <title>Nepenthes gracilis genome sequencing.</title>
        <authorList>
            <person name="Fukushima K."/>
        </authorList>
    </citation>
    <scope>NUCLEOTIDE SEQUENCE</scope>
    <source>
        <strain evidence="2">SING2019-196</strain>
    </source>
</reference>
<keyword evidence="3" id="KW-1185">Reference proteome</keyword>
<sequence length="105" mass="11865">MRGPTAPPTGRTARPRPPGIRACGRRRQNVCLAWTGPTASPISRAGAVRITTKRPKWVQNMATRSYQSWLHSRNPQKFHSACSSCRACPFAKLRYKEYLKSRVIL</sequence>
<evidence type="ECO:0000313" key="3">
    <source>
        <dbReference type="Proteomes" id="UP001279734"/>
    </source>
</evidence>
<gene>
    <name evidence="2" type="ORF">Nepgr_026454</name>
</gene>
<evidence type="ECO:0000313" key="2">
    <source>
        <dbReference type="EMBL" id="GMH24611.1"/>
    </source>
</evidence>
<protein>
    <submittedName>
        <fullName evidence="2">Uncharacterized protein</fullName>
    </submittedName>
</protein>
<proteinExistence type="predicted"/>
<organism evidence="2 3">
    <name type="scientific">Nepenthes gracilis</name>
    <name type="common">Slender pitcher plant</name>
    <dbReference type="NCBI Taxonomy" id="150966"/>
    <lineage>
        <taxon>Eukaryota</taxon>
        <taxon>Viridiplantae</taxon>
        <taxon>Streptophyta</taxon>
        <taxon>Embryophyta</taxon>
        <taxon>Tracheophyta</taxon>
        <taxon>Spermatophyta</taxon>
        <taxon>Magnoliopsida</taxon>
        <taxon>eudicotyledons</taxon>
        <taxon>Gunneridae</taxon>
        <taxon>Pentapetalae</taxon>
        <taxon>Caryophyllales</taxon>
        <taxon>Nepenthaceae</taxon>
        <taxon>Nepenthes</taxon>
    </lineage>
</organism>
<comment type="caution">
    <text evidence="2">The sequence shown here is derived from an EMBL/GenBank/DDBJ whole genome shotgun (WGS) entry which is preliminary data.</text>
</comment>
<evidence type="ECO:0000256" key="1">
    <source>
        <dbReference type="SAM" id="MobiDB-lite"/>
    </source>
</evidence>
<dbReference type="Proteomes" id="UP001279734">
    <property type="component" value="Unassembled WGS sequence"/>
</dbReference>
<dbReference type="EMBL" id="BSYO01000028">
    <property type="protein sequence ID" value="GMH24611.1"/>
    <property type="molecule type" value="Genomic_DNA"/>
</dbReference>
<name>A0AAD3T8L7_NEPGR</name>
<dbReference type="AlphaFoldDB" id="A0AAD3T8L7"/>